<protein>
    <submittedName>
        <fullName evidence="1">Uncharacterized protein</fullName>
    </submittedName>
</protein>
<sequence>MTDRVCCRSSTAGTKRDLDVEVAIPQDPLSTSPEIPFIRLFLLAVTVEF</sequence>
<dbReference type="AlphaFoldDB" id="A0AA88DHI1"/>
<evidence type="ECO:0000313" key="2">
    <source>
        <dbReference type="Proteomes" id="UP001187192"/>
    </source>
</evidence>
<accession>A0AA88DHI1</accession>
<gene>
    <name evidence="1" type="ORF">TIFTF001_009519</name>
</gene>
<organism evidence="1 2">
    <name type="scientific">Ficus carica</name>
    <name type="common">Common fig</name>
    <dbReference type="NCBI Taxonomy" id="3494"/>
    <lineage>
        <taxon>Eukaryota</taxon>
        <taxon>Viridiplantae</taxon>
        <taxon>Streptophyta</taxon>
        <taxon>Embryophyta</taxon>
        <taxon>Tracheophyta</taxon>
        <taxon>Spermatophyta</taxon>
        <taxon>Magnoliopsida</taxon>
        <taxon>eudicotyledons</taxon>
        <taxon>Gunneridae</taxon>
        <taxon>Pentapetalae</taxon>
        <taxon>rosids</taxon>
        <taxon>fabids</taxon>
        <taxon>Rosales</taxon>
        <taxon>Moraceae</taxon>
        <taxon>Ficeae</taxon>
        <taxon>Ficus</taxon>
    </lineage>
</organism>
<proteinExistence type="predicted"/>
<keyword evidence="2" id="KW-1185">Reference proteome</keyword>
<reference evidence="1" key="1">
    <citation type="submission" date="2023-07" db="EMBL/GenBank/DDBJ databases">
        <title>draft genome sequence of fig (Ficus carica).</title>
        <authorList>
            <person name="Takahashi T."/>
            <person name="Nishimura K."/>
        </authorList>
    </citation>
    <scope>NUCLEOTIDE SEQUENCE</scope>
</reference>
<evidence type="ECO:0000313" key="1">
    <source>
        <dbReference type="EMBL" id="GMN40284.1"/>
    </source>
</evidence>
<comment type="caution">
    <text evidence="1">The sequence shown here is derived from an EMBL/GenBank/DDBJ whole genome shotgun (WGS) entry which is preliminary data.</text>
</comment>
<name>A0AA88DHI1_FICCA</name>
<dbReference type="EMBL" id="BTGU01000010">
    <property type="protein sequence ID" value="GMN40284.1"/>
    <property type="molecule type" value="Genomic_DNA"/>
</dbReference>
<dbReference type="Proteomes" id="UP001187192">
    <property type="component" value="Unassembled WGS sequence"/>
</dbReference>